<keyword evidence="1" id="KW-1185">Reference proteome</keyword>
<dbReference type="GO" id="GO:0006368">
    <property type="term" value="P:transcription elongation by RNA polymerase II"/>
    <property type="evidence" value="ECO:0007669"/>
    <property type="project" value="InterPro"/>
</dbReference>
<dbReference type="RefSeq" id="XP_051858333.1">
    <property type="nucleotide sequence ID" value="XM_052002373.1"/>
</dbReference>
<evidence type="ECO:0000313" key="1">
    <source>
        <dbReference type="Proteomes" id="UP000515160"/>
    </source>
</evidence>
<dbReference type="Pfam" id="PF03985">
    <property type="entry name" value="Paf1"/>
    <property type="match status" value="1"/>
</dbReference>
<dbReference type="GeneID" id="127565139"/>
<sequence length="318" mass="36324">MAAGEDKRKIMEELNKYDQFIGCSIEYRNDLPESMPGVKFLPSGAKTLMDYTTDPVSFPEQETQYEFDLKGLYQVLDLDLNAQNPHEYPTQRGKVDARDAVLLTDIVDPNMPIPPPISAQQTAKQRRTAAPRTHASVLPFGVMQLHQSEKQEIGMDAVSVEQQKLAINRTFVDVNKPLYEHPFKPNSGVHPVAVMPLLPEQREAHEFVHVKFGIPPNIKEKSLLKNCGNHLINFKEISDQPTETINRGITSYISDQRFREDHNSEAERFEHLVLHERHGHVFYQIVSNQLRLRKERPTANTRHGLCLLQMKCKKPATG</sequence>
<name>A0A9C6SYR6_DROAB</name>
<proteinExistence type="predicted"/>
<organism evidence="1 2">
    <name type="scientific">Drosophila albomicans</name>
    <name type="common">Fruit fly</name>
    <dbReference type="NCBI Taxonomy" id="7291"/>
    <lineage>
        <taxon>Eukaryota</taxon>
        <taxon>Metazoa</taxon>
        <taxon>Ecdysozoa</taxon>
        <taxon>Arthropoda</taxon>
        <taxon>Hexapoda</taxon>
        <taxon>Insecta</taxon>
        <taxon>Pterygota</taxon>
        <taxon>Neoptera</taxon>
        <taxon>Endopterygota</taxon>
        <taxon>Diptera</taxon>
        <taxon>Brachycera</taxon>
        <taxon>Muscomorpha</taxon>
        <taxon>Ephydroidea</taxon>
        <taxon>Drosophilidae</taxon>
        <taxon>Drosophila</taxon>
    </lineage>
</organism>
<dbReference type="GO" id="GO:0016593">
    <property type="term" value="C:Cdc73/Paf1 complex"/>
    <property type="evidence" value="ECO:0007669"/>
    <property type="project" value="InterPro"/>
</dbReference>
<protein>
    <submittedName>
        <fullName evidence="2">Uncharacterized protein LOC127565139</fullName>
    </submittedName>
</protein>
<dbReference type="AlphaFoldDB" id="A0A9C6SYR6"/>
<gene>
    <name evidence="2" type="primary">LOC127565139</name>
</gene>
<dbReference type="OrthoDB" id="10260285at2759"/>
<dbReference type="Proteomes" id="UP000515160">
    <property type="component" value="Chromosome 2L"/>
</dbReference>
<dbReference type="InterPro" id="IPR007133">
    <property type="entry name" value="RNA_pol_II-assoc_Paf1"/>
</dbReference>
<accession>A0A9C6SYR6</accession>
<reference evidence="2" key="1">
    <citation type="submission" date="2025-08" db="UniProtKB">
        <authorList>
            <consortium name="RefSeq"/>
        </authorList>
    </citation>
    <scope>IDENTIFICATION</scope>
    <source>
        <strain evidence="2">15112-1751.03</strain>
        <tissue evidence="2">Whole Adult</tissue>
    </source>
</reference>
<evidence type="ECO:0000313" key="2">
    <source>
        <dbReference type="RefSeq" id="XP_051858333.1"/>
    </source>
</evidence>